<dbReference type="Proteomes" id="UP001501842">
    <property type="component" value="Unassembled WGS sequence"/>
</dbReference>
<organism evidence="2 3">
    <name type="scientific">Actinocorallia aurantiaca</name>
    <dbReference type="NCBI Taxonomy" id="46204"/>
    <lineage>
        <taxon>Bacteria</taxon>
        <taxon>Bacillati</taxon>
        <taxon>Actinomycetota</taxon>
        <taxon>Actinomycetes</taxon>
        <taxon>Streptosporangiales</taxon>
        <taxon>Thermomonosporaceae</taxon>
        <taxon>Actinocorallia</taxon>
    </lineage>
</organism>
<dbReference type="InterPro" id="IPR002931">
    <property type="entry name" value="Transglutaminase-like"/>
</dbReference>
<evidence type="ECO:0000313" key="3">
    <source>
        <dbReference type="Proteomes" id="UP001501842"/>
    </source>
</evidence>
<sequence>MIFVGEPWDFLGAGEAVDFEHPAIQALSSRFPDGDLAYAQAAFDFVRDEITHSMDASDPRVPWRASDVLEQGTGLCYAKSILYVALLRLAGIPSGFCYQRLSNGEGGFVLHGLVAVQVGEDRWVRLDPRGDRPGLRTWFSAEEDIPAYRVDPAAGEVDYPEVYAQPPEKVLRALKEAEDCASLCSGGLPSELP</sequence>
<dbReference type="Gene3D" id="3.10.620.30">
    <property type="match status" value="1"/>
</dbReference>
<proteinExistence type="predicted"/>
<dbReference type="PANTHER" id="PTHR33490:SF3">
    <property type="entry name" value="CONSERVED INTEGRAL MEMBRANE PROTEIN"/>
    <property type="match status" value="1"/>
</dbReference>
<dbReference type="InterPro" id="IPR038765">
    <property type="entry name" value="Papain-like_cys_pep_sf"/>
</dbReference>
<dbReference type="Pfam" id="PF01841">
    <property type="entry name" value="Transglut_core"/>
    <property type="match status" value="1"/>
</dbReference>
<reference evidence="3" key="1">
    <citation type="journal article" date="2019" name="Int. J. Syst. Evol. Microbiol.">
        <title>The Global Catalogue of Microorganisms (GCM) 10K type strain sequencing project: providing services to taxonomists for standard genome sequencing and annotation.</title>
        <authorList>
            <consortium name="The Broad Institute Genomics Platform"/>
            <consortium name="The Broad Institute Genome Sequencing Center for Infectious Disease"/>
            <person name="Wu L."/>
            <person name="Ma J."/>
        </authorList>
    </citation>
    <scope>NUCLEOTIDE SEQUENCE [LARGE SCALE GENOMIC DNA]</scope>
    <source>
        <strain evidence="3">JCM 8201</strain>
    </source>
</reference>
<evidence type="ECO:0000259" key="1">
    <source>
        <dbReference type="Pfam" id="PF01841"/>
    </source>
</evidence>
<name>A0ABP6H951_9ACTN</name>
<dbReference type="SUPFAM" id="SSF54001">
    <property type="entry name" value="Cysteine proteinases"/>
    <property type="match status" value="1"/>
</dbReference>
<comment type="caution">
    <text evidence="2">The sequence shown here is derived from an EMBL/GenBank/DDBJ whole genome shotgun (WGS) entry which is preliminary data.</text>
</comment>
<keyword evidence="3" id="KW-1185">Reference proteome</keyword>
<evidence type="ECO:0000313" key="2">
    <source>
        <dbReference type="EMBL" id="GAA2738519.1"/>
    </source>
</evidence>
<dbReference type="RefSeq" id="WP_344458145.1">
    <property type="nucleotide sequence ID" value="NZ_BAAATZ010000039.1"/>
</dbReference>
<protein>
    <submittedName>
        <fullName evidence="2">Transglutaminase domain-containing protein</fullName>
    </submittedName>
</protein>
<dbReference type="PANTHER" id="PTHR33490">
    <property type="entry name" value="BLR5614 PROTEIN-RELATED"/>
    <property type="match status" value="1"/>
</dbReference>
<feature type="domain" description="Transglutaminase-like" evidence="1">
    <location>
        <begin position="32"/>
        <end position="128"/>
    </location>
</feature>
<gene>
    <name evidence="2" type="ORF">GCM10010439_72850</name>
</gene>
<accession>A0ABP6H951</accession>
<dbReference type="EMBL" id="BAAATZ010000039">
    <property type="protein sequence ID" value="GAA2738519.1"/>
    <property type="molecule type" value="Genomic_DNA"/>
</dbReference>